<name>A0ACC0W7E9_9STRA</name>
<proteinExistence type="predicted"/>
<evidence type="ECO:0000313" key="1">
    <source>
        <dbReference type="EMBL" id="KAI9914014.1"/>
    </source>
</evidence>
<accession>A0ACC0W7E9</accession>
<reference evidence="1 2" key="1">
    <citation type="journal article" date="2022" name="bioRxiv">
        <title>The genome of the oomycete Peronosclerospora sorghi, a cosmopolitan pathogen of maize and sorghum, is inflated with dispersed pseudogenes.</title>
        <authorList>
            <person name="Fletcher K."/>
            <person name="Martin F."/>
            <person name="Isakeit T."/>
            <person name="Cavanaugh K."/>
            <person name="Magill C."/>
            <person name="Michelmore R."/>
        </authorList>
    </citation>
    <scope>NUCLEOTIDE SEQUENCE [LARGE SCALE GENOMIC DNA]</scope>
    <source>
        <strain evidence="1">P6</strain>
    </source>
</reference>
<dbReference type="EMBL" id="CM047583">
    <property type="protein sequence ID" value="KAI9914014.1"/>
    <property type="molecule type" value="Genomic_DNA"/>
</dbReference>
<organism evidence="1 2">
    <name type="scientific">Peronosclerospora sorghi</name>
    <dbReference type="NCBI Taxonomy" id="230839"/>
    <lineage>
        <taxon>Eukaryota</taxon>
        <taxon>Sar</taxon>
        <taxon>Stramenopiles</taxon>
        <taxon>Oomycota</taxon>
        <taxon>Peronosporomycetes</taxon>
        <taxon>Peronosporales</taxon>
        <taxon>Peronosporaceae</taxon>
        <taxon>Peronosclerospora</taxon>
    </lineage>
</organism>
<comment type="caution">
    <text evidence="1">The sequence shown here is derived from an EMBL/GenBank/DDBJ whole genome shotgun (WGS) entry which is preliminary data.</text>
</comment>
<dbReference type="Proteomes" id="UP001163321">
    <property type="component" value="Chromosome 4"/>
</dbReference>
<keyword evidence="2" id="KW-1185">Reference proteome</keyword>
<gene>
    <name evidence="1" type="ORF">PsorP6_006765</name>
</gene>
<sequence>MSRYTSMSSSCVACHERFFLAIKASCRISRAECLVRLSTPVSTFGIARSSRARFSAFSGLWKKCDISKVPTRAWETEWFRGRGKDMVCGTHRYVPTQSTAVPPKLYSLGSARLGLASARSHEMWLGCQAMWLGSSQPHSHGLTSKKSGKSSPVQRHILSTCASVKTFFSCHSSKSLVTFCRSMGELHTSATASSR</sequence>
<evidence type="ECO:0000313" key="2">
    <source>
        <dbReference type="Proteomes" id="UP001163321"/>
    </source>
</evidence>
<protein>
    <submittedName>
        <fullName evidence="1">Uncharacterized protein</fullName>
    </submittedName>
</protein>